<dbReference type="AlphaFoldDB" id="A0A4Q4SSJ6"/>
<dbReference type="Proteomes" id="UP000293360">
    <property type="component" value="Unassembled WGS sequence"/>
</dbReference>
<evidence type="ECO:0000313" key="2">
    <source>
        <dbReference type="EMBL" id="RYO75253.1"/>
    </source>
</evidence>
<comment type="caution">
    <text evidence="2">The sequence shown here is derived from an EMBL/GenBank/DDBJ whole genome shotgun (WGS) entry which is preliminary data.</text>
</comment>
<name>A0A4Q4SSJ6_9PEZI</name>
<keyword evidence="3" id="KW-1185">Reference proteome</keyword>
<feature type="region of interest" description="Disordered" evidence="1">
    <location>
        <begin position="54"/>
        <end position="96"/>
    </location>
</feature>
<evidence type="ECO:0000313" key="3">
    <source>
        <dbReference type="Proteomes" id="UP000293360"/>
    </source>
</evidence>
<evidence type="ECO:0000256" key="1">
    <source>
        <dbReference type="SAM" id="MobiDB-lite"/>
    </source>
</evidence>
<organism evidence="2 3">
    <name type="scientific">Monosporascus ibericus</name>
    <dbReference type="NCBI Taxonomy" id="155417"/>
    <lineage>
        <taxon>Eukaryota</taxon>
        <taxon>Fungi</taxon>
        <taxon>Dikarya</taxon>
        <taxon>Ascomycota</taxon>
        <taxon>Pezizomycotina</taxon>
        <taxon>Sordariomycetes</taxon>
        <taxon>Xylariomycetidae</taxon>
        <taxon>Xylariales</taxon>
        <taxon>Xylariales incertae sedis</taxon>
        <taxon>Monosporascus</taxon>
    </lineage>
</organism>
<sequence length="96" mass="10603">MRLINVRTYEPEEFIGSQIADSAKLTEAINSMFAWYRDSQECFAHLEGVEIEGDSEPDEADTHASILGHEAQAHQNPLPFLKLSGAERSLRSPGSG</sequence>
<protein>
    <submittedName>
        <fullName evidence="2">Uncharacterized protein</fullName>
    </submittedName>
</protein>
<gene>
    <name evidence="2" type="ORF">DL764_010539</name>
</gene>
<reference evidence="2 3" key="1">
    <citation type="submission" date="2018-06" db="EMBL/GenBank/DDBJ databases">
        <title>Complete Genomes of Monosporascus.</title>
        <authorList>
            <person name="Robinson A.J."/>
            <person name="Natvig D.O."/>
        </authorList>
    </citation>
    <scope>NUCLEOTIDE SEQUENCE [LARGE SCALE GENOMIC DNA]</scope>
    <source>
        <strain evidence="2 3">CBS 110550</strain>
    </source>
</reference>
<proteinExistence type="predicted"/>
<dbReference type="EMBL" id="QJNU01001566">
    <property type="protein sequence ID" value="RYO75253.1"/>
    <property type="molecule type" value="Genomic_DNA"/>
</dbReference>
<dbReference type="OrthoDB" id="20872at2759"/>
<accession>A0A4Q4SSJ6</accession>